<dbReference type="PANTHER" id="PTHR33116">
    <property type="entry name" value="REVERSE TRANSCRIPTASE ZINC-BINDING DOMAIN-CONTAINING PROTEIN-RELATED-RELATED"/>
    <property type="match status" value="1"/>
</dbReference>
<gene>
    <name evidence="1" type="ORF">CK203_100357</name>
</gene>
<evidence type="ECO:0000313" key="1">
    <source>
        <dbReference type="EMBL" id="RVW36183.1"/>
    </source>
</evidence>
<protein>
    <recommendedName>
        <fullName evidence="3">Reverse transcriptase zinc-binding domain-containing protein</fullName>
    </recommendedName>
</protein>
<sequence length="400" mass="46498">MKEKGFKEMLKDWWQGFNFSGSYSFILTEKLKALKTNLKIWNKDVFRKVVSDYGGNFLETKIKRNVIKINGLWLTEEQEIQRGVVRAYQNLLSDPGGWRPSLNELNGDKAPGPDGFPLAFWQFCWEFVKDNIMGFFKKFHERGRFVRSLNITFLEQMTSLRWLLMWFEVISGLRINLDESEILPMGRVENIEMLALELGCKVGALPSTYLGLPLGAPHNRWRKFGEEGGGWSTREVRQGYGMGFWKEIRKKGSLMLKNIVFSMEDGRRVRFWKDKECGNNTLCDSFPSLYALADSKDAWIVDCWDSLGEEGSEIPVSLDLSMIGRWRRWRVLFPWNIIWSSCVPTKEMINHILIHCSKARVLWELVFALFGVKWVLPLSARDTLLGPLPIINFIDWLGSR</sequence>
<dbReference type="PANTHER" id="PTHR33116:SF85">
    <property type="entry name" value="REVERSE TRANSCRIPTASE ZINC-BINDING DOMAIN-CONTAINING PROTEIN"/>
    <property type="match status" value="1"/>
</dbReference>
<accession>A0A438DL40</accession>
<evidence type="ECO:0000313" key="2">
    <source>
        <dbReference type="Proteomes" id="UP000288805"/>
    </source>
</evidence>
<evidence type="ECO:0008006" key="3">
    <source>
        <dbReference type="Google" id="ProtNLM"/>
    </source>
</evidence>
<proteinExistence type="predicted"/>
<comment type="caution">
    <text evidence="1">The sequence shown here is derived from an EMBL/GenBank/DDBJ whole genome shotgun (WGS) entry which is preliminary data.</text>
</comment>
<dbReference type="Proteomes" id="UP000288805">
    <property type="component" value="Unassembled WGS sequence"/>
</dbReference>
<organism evidence="1 2">
    <name type="scientific">Vitis vinifera</name>
    <name type="common">Grape</name>
    <dbReference type="NCBI Taxonomy" id="29760"/>
    <lineage>
        <taxon>Eukaryota</taxon>
        <taxon>Viridiplantae</taxon>
        <taxon>Streptophyta</taxon>
        <taxon>Embryophyta</taxon>
        <taxon>Tracheophyta</taxon>
        <taxon>Spermatophyta</taxon>
        <taxon>Magnoliopsida</taxon>
        <taxon>eudicotyledons</taxon>
        <taxon>Gunneridae</taxon>
        <taxon>Pentapetalae</taxon>
        <taxon>rosids</taxon>
        <taxon>Vitales</taxon>
        <taxon>Vitaceae</taxon>
        <taxon>Viteae</taxon>
        <taxon>Vitis</taxon>
    </lineage>
</organism>
<reference evidence="1 2" key="1">
    <citation type="journal article" date="2018" name="PLoS Genet.">
        <title>Population sequencing reveals clonal diversity and ancestral inbreeding in the grapevine cultivar Chardonnay.</title>
        <authorList>
            <person name="Roach M.J."/>
            <person name="Johnson D.L."/>
            <person name="Bohlmann J."/>
            <person name="van Vuuren H.J."/>
            <person name="Jones S.J."/>
            <person name="Pretorius I.S."/>
            <person name="Schmidt S.A."/>
            <person name="Borneman A.R."/>
        </authorList>
    </citation>
    <scope>NUCLEOTIDE SEQUENCE [LARGE SCALE GENOMIC DNA]</scope>
    <source>
        <strain evidence="2">cv. Chardonnay</strain>
        <tissue evidence="1">Leaf</tissue>
    </source>
</reference>
<dbReference type="AlphaFoldDB" id="A0A438DL40"/>
<dbReference type="EMBL" id="QGNW01001581">
    <property type="protein sequence ID" value="RVW36183.1"/>
    <property type="molecule type" value="Genomic_DNA"/>
</dbReference>
<name>A0A438DL40_VITVI</name>